<evidence type="ECO:0000256" key="5">
    <source>
        <dbReference type="ARBA" id="ARBA00022801"/>
    </source>
</evidence>
<protein>
    <submittedName>
        <fullName evidence="9">Alpha-1,3-galactosidase B</fullName>
        <ecNumber evidence="9">3.2.1.22</ecNumber>
    </submittedName>
</protein>
<dbReference type="EMBL" id="CDOD01000026">
    <property type="protein sequence ID" value="CEN36660.1"/>
    <property type="molecule type" value="Genomic_DNA"/>
</dbReference>
<evidence type="ECO:0000259" key="8">
    <source>
        <dbReference type="Pfam" id="PF23764"/>
    </source>
</evidence>
<dbReference type="eggNOG" id="COG5434">
    <property type="taxonomic scope" value="Bacteria"/>
</dbReference>
<dbReference type="Proteomes" id="UP000038055">
    <property type="component" value="Unassembled WGS sequence"/>
</dbReference>
<dbReference type="Gene3D" id="2.160.20.10">
    <property type="entry name" value="Single-stranded right-handed beta-helix, Pectin lyase-like"/>
    <property type="match status" value="1"/>
</dbReference>
<evidence type="ECO:0000259" key="7">
    <source>
        <dbReference type="Pfam" id="PF23763"/>
    </source>
</evidence>
<accession>A0A0B7HBI7</accession>
<organism evidence="9 10">
    <name type="scientific">Capnocytophaga cynodegmi</name>
    <dbReference type="NCBI Taxonomy" id="28189"/>
    <lineage>
        <taxon>Bacteria</taxon>
        <taxon>Pseudomonadati</taxon>
        <taxon>Bacteroidota</taxon>
        <taxon>Flavobacteriia</taxon>
        <taxon>Flavobacteriales</taxon>
        <taxon>Flavobacteriaceae</taxon>
        <taxon>Capnocytophaga</taxon>
    </lineage>
</organism>
<comment type="catalytic activity">
    <reaction evidence="2">
        <text>Hydrolysis of terminal, non-reducing branched (1-&gt;3)-alpha-D-galactosidic residues, producing free D-galactose.</text>
        <dbReference type="EC" id="3.2.1.n1"/>
    </reaction>
</comment>
<dbReference type="STRING" id="28189.CCYN74_200063"/>
<dbReference type="InterPro" id="IPR011050">
    <property type="entry name" value="Pectin_lyase_fold/virulence"/>
</dbReference>
<dbReference type="Pfam" id="PF23764">
    <property type="entry name" value="Beta-barrel_GLAA-B_II"/>
    <property type="match status" value="1"/>
</dbReference>
<dbReference type="SUPFAM" id="SSF51126">
    <property type="entry name" value="Pectin lyase-like"/>
    <property type="match status" value="1"/>
</dbReference>
<name>A0A0B7HBI7_9FLAO</name>
<evidence type="ECO:0000256" key="1">
    <source>
        <dbReference type="ARBA" id="ARBA00001255"/>
    </source>
</evidence>
<sequence>MPFFFTIVIFAQLISKNRLMKTYIFLLALALGVFLSCAVKKTKTIQEVEHKENYSPVIKKQIEEIKIKNDAQKKIVLEKGIYHFYPEGSFEKELYISNHDQDNPKKVAFYLENLENVVIDAKGSQFIFHGTMIPFVLKNCQNVVLKNFSIDFQYPHLRQLEILEVDKENNITIAEIYPKQNYRIENDKLIVFGEDYAVSPIVAMAFREDKKLAYKRADVNFTPEKVTELRDNVLKIESWEQNQFTQRGERFALRTYHRPTPGIVIDYSKNTRVENVKVHYAYGMGLLAQLSENITLDKFAVCLKENDSRYFTTQADATHFSACKGIIRSENGLYEGMADDAINVHGTYLKIIERTNDHTIKARYMHDQAWGFLWGEVGDEVQFISSNTMDLVDNKIYKIKSIKAVDKPLGFGAKVFEIAFTENIPQEIEPSKPFGIENLTWTPEVIFNNNLIRNNRARGALFSTPKKVVCENNVFDHTHGTAILLCGDCNGWYETGACRNVIIKNNKFINALTARYQFTNAVISIYPEIPNLEDQKQYFHSGIVIENNVFEMFDEPILYAKSVDNLVFKDNKVIKNDSFKPFHWNTHKFLFEHVKNVTIENNHFEKPLSEDDIKVNLSNKEEINWKK</sequence>
<feature type="domain" description="GLAA-B beta-barrel" evidence="8">
    <location>
        <begin position="359"/>
        <end position="430"/>
    </location>
</feature>
<evidence type="ECO:0000256" key="3">
    <source>
        <dbReference type="ARBA" id="ARBA00022729"/>
    </source>
</evidence>
<evidence type="ECO:0000256" key="4">
    <source>
        <dbReference type="ARBA" id="ARBA00022737"/>
    </source>
</evidence>
<keyword evidence="5 9" id="KW-0378">Hydrolase</keyword>
<dbReference type="AlphaFoldDB" id="A0A0B7HBI7"/>
<dbReference type="EC" id="3.2.1.22" evidence="9"/>
<dbReference type="InterPro" id="IPR012334">
    <property type="entry name" value="Pectin_lyas_fold"/>
</dbReference>
<comment type="catalytic activity">
    <reaction evidence="1">
        <text>Hydrolysis of terminal, non-reducing alpha-D-galactose residues in alpha-D-galactosides, including galactose oligosaccharides, galactomannans and galactolipids.</text>
        <dbReference type="EC" id="3.2.1.22"/>
    </reaction>
</comment>
<keyword evidence="6 9" id="KW-0326">Glycosidase</keyword>
<feature type="domain" description="GLAA-B beta-barrel" evidence="7">
    <location>
        <begin position="159"/>
        <end position="238"/>
    </location>
</feature>
<dbReference type="GO" id="GO:0004557">
    <property type="term" value="F:alpha-galactosidase activity"/>
    <property type="evidence" value="ECO:0007669"/>
    <property type="project" value="UniProtKB-EC"/>
</dbReference>
<reference evidence="10" key="1">
    <citation type="submission" date="2015-01" db="EMBL/GenBank/DDBJ databases">
        <authorList>
            <person name="MANFREDI Pablo"/>
        </authorList>
    </citation>
    <scope>NUCLEOTIDE SEQUENCE [LARGE SCALE GENOMIC DNA]</scope>
    <source>
        <strain evidence="10">Ccyn2B</strain>
    </source>
</reference>
<keyword evidence="4" id="KW-0677">Repeat</keyword>
<dbReference type="Pfam" id="PF23763">
    <property type="entry name" value="Beta-barrel_GLAA-B_I"/>
    <property type="match status" value="1"/>
</dbReference>
<evidence type="ECO:0000256" key="2">
    <source>
        <dbReference type="ARBA" id="ARBA00001271"/>
    </source>
</evidence>
<gene>
    <name evidence="9" type="primary">glaB</name>
    <name evidence="9" type="ORF">CCYN2B_320071</name>
</gene>
<evidence type="ECO:0000313" key="10">
    <source>
        <dbReference type="Proteomes" id="UP000038055"/>
    </source>
</evidence>
<proteinExistence type="predicted"/>
<dbReference type="InterPro" id="IPR056441">
    <property type="entry name" value="Beta-barrel_GLAA-B_II"/>
</dbReference>
<dbReference type="InterPro" id="IPR057275">
    <property type="entry name" value="Beta-barrel_GLAA-B_I"/>
</dbReference>
<keyword evidence="10" id="KW-1185">Reference proteome</keyword>
<evidence type="ECO:0000256" key="6">
    <source>
        <dbReference type="ARBA" id="ARBA00023295"/>
    </source>
</evidence>
<evidence type="ECO:0000313" key="9">
    <source>
        <dbReference type="EMBL" id="CEN36660.1"/>
    </source>
</evidence>
<keyword evidence="3" id="KW-0732">Signal</keyword>